<dbReference type="Pfam" id="PF00563">
    <property type="entry name" value="EAL"/>
    <property type="match status" value="1"/>
</dbReference>
<dbReference type="OrthoDB" id="23692at2"/>
<evidence type="ECO:0000259" key="2">
    <source>
        <dbReference type="PROSITE" id="PS50883"/>
    </source>
</evidence>
<dbReference type="PROSITE" id="PS50883">
    <property type="entry name" value="EAL"/>
    <property type="match status" value="1"/>
</dbReference>
<evidence type="ECO:0000313" key="3">
    <source>
        <dbReference type="EMBL" id="GGI03683.1"/>
    </source>
</evidence>
<dbReference type="InterPro" id="IPR001633">
    <property type="entry name" value="EAL_dom"/>
</dbReference>
<organism evidence="3 4">
    <name type="scientific">Egicoccus halophilus</name>
    <dbReference type="NCBI Taxonomy" id="1670830"/>
    <lineage>
        <taxon>Bacteria</taxon>
        <taxon>Bacillati</taxon>
        <taxon>Actinomycetota</taxon>
        <taxon>Nitriliruptoria</taxon>
        <taxon>Egicoccales</taxon>
        <taxon>Egicoccaceae</taxon>
        <taxon>Egicoccus</taxon>
    </lineage>
</organism>
<feature type="domain" description="EAL" evidence="2">
    <location>
        <begin position="288"/>
        <end position="528"/>
    </location>
</feature>
<dbReference type="InterPro" id="IPR050706">
    <property type="entry name" value="Cyclic-di-GMP_PDE-like"/>
</dbReference>
<comment type="caution">
    <text evidence="3">The sequence shown here is derived from an EMBL/GenBank/DDBJ whole genome shotgun (WGS) entry which is preliminary data.</text>
</comment>
<feature type="transmembrane region" description="Helical" evidence="1">
    <location>
        <begin position="206"/>
        <end position="225"/>
    </location>
</feature>
<evidence type="ECO:0000313" key="4">
    <source>
        <dbReference type="Proteomes" id="UP000650511"/>
    </source>
</evidence>
<dbReference type="InterPro" id="IPR035919">
    <property type="entry name" value="EAL_sf"/>
</dbReference>
<feature type="transmembrane region" description="Helical" evidence="1">
    <location>
        <begin position="43"/>
        <end position="64"/>
    </location>
</feature>
<feature type="transmembrane region" description="Helical" evidence="1">
    <location>
        <begin position="76"/>
        <end position="99"/>
    </location>
</feature>
<dbReference type="SUPFAM" id="SSF141868">
    <property type="entry name" value="EAL domain-like"/>
    <property type="match status" value="1"/>
</dbReference>
<dbReference type="GO" id="GO:0071111">
    <property type="term" value="F:cyclic-guanylate-specific phosphodiesterase activity"/>
    <property type="evidence" value="ECO:0007669"/>
    <property type="project" value="InterPro"/>
</dbReference>
<feature type="transmembrane region" description="Helical" evidence="1">
    <location>
        <begin position="111"/>
        <end position="130"/>
    </location>
</feature>
<protein>
    <recommendedName>
        <fullName evidence="2">EAL domain-containing protein</fullName>
    </recommendedName>
</protein>
<dbReference type="SMART" id="SM00052">
    <property type="entry name" value="EAL"/>
    <property type="match status" value="1"/>
</dbReference>
<dbReference type="PANTHER" id="PTHR33121">
    <property type="entry name" value="CYCLIC DI-GMP PHOSPHODIESTERASE PDEF"/>
    <property type="match status" value="1"/>
</dbReference>
<gene>
    <name evidence="3" type="ORF">GCM10011354_05260</name>
</gene>
<name>A0A8J3EQY2_9ACTN</name>
<keyword evidence="1" id="KW-0472">Membrane</keyword>
<sequence length="543" mass="57224">MLETAADQRASTRAVALAATVALVAHLAAWLRLESGATTSLLAVPVVYTLAVVAALLLAHLLAGRARIVANDAHRWLSAGFLVTGGLVLAQGIAVAAAVRGPVVTPIDGAVGLYLLSQAAMPVFVAGALVVPRRARWRWGVAAGFALALVVAVRAPAPLDLPRLVDPAGSVTPLVPGLLAGLLLAQVAALAGWLWRTGARASRTELWIGVGLLLMVLDLAVAMGSSRLPEAAWWSWAVLRIAQFAVPAVGLLADDRRLLRLLHHHEGRLEEQFGEELRPTAPSAAAVPSLGRDRLVDILGAQRFSPVFQPIWSLTTGEVVALEALVRFDFDPAAPPDRVLAGAGRLGLRVELELSVTARALATAAGLAAPIEVSVNVSPDTVVDDRFAALVEDHPRLIVEVTEHDVVEDYGRLREALEGLRAGGCRIAIDDAGAGFSTLRHIVRLEPDLIKLDRSLTRDVDADPMRRALARCLVDFADETGTVLVAEGVERIDELLALQELGAHAVQGYLLGRPVPLSDAAPAGDTLPAAVRAALHPHPVGRS</sequence>
<feature type="transmembrane region" description="Helical" evidence="1">
    <location>
        <begin position="137"/>
        <end position="155"/>
    </location>
</feature>
<feature type="transmembrane region" description="Helical" evidence="1">
    <location>
        <begin position="175"/>
        <end position="194"/>
    </location>
</feature>
<dbReference type="AlphaFoldDB" id="A0A8J3EQY2"/>
<proteinExistence type="predicted"/>
<keyword evidence="1" id="KW-1133">Transmembrane helix</keyword>
<accession>A0A8J3EQY2</accession>
<dbReference type="EMBL" id="BMHA01000002">
    <property type="protein sequence ID" value="GGI03683.1"/>
    <property type="molecule type" value="Genomic_DNA"/>
</dbReference>
<reference evidence="3" key="1">
    <citation type="journal article" date="2014" name="Int. J. Syst. Evol. Microbiol.">
        <title>Complete genome sequence of Corynebacterium casei LMG S-19264T (=DSM 44701T), isolated from a smear-ripened cheese.</title>
        <authorList>
            <consortium name="US DOE Joint Genome Institute (JGI-PGF)"/>
            <person name="Walter F."/>
            <person name="Albersmeier A."/>
            <person name="Kalinowski J."/>
            <person name="Ruckert C."/>
        </authorList>
    </citation>
    <scope>NUCLEOTIDE SEQUENCE</scope>
    <source>
        <strain evidence="3">CGMCC 1.14988</strain>
    </source>
</reference>
<dbReference type="CDD" id="cd01948">
    <property type="entry name" value="EAL"/>
    <property type="match status" value="1"/>
</dbReference>
<dbReference type="Proteomes" id="UP000650511">
    <property type="component" value="Unassembled WGS sequence"/>
</dbReference>
<keyword evidence="1" id="KW-0812">Transmembrane</keyword>
<feature type="transmembrane region" description="Helical" evidence="1">
    <location>
        <begin position="12"/>
        <end position="31"/>
    </location>
</feature>
<dbReference type="Gene3D" id="3.20.20.450">
    <property type="entry name" value="EAL domain"/>
    <property type="match status" value="1"/>
</dbReference>
<evidence type="ECO:0000256" key="1">
    <source>
        <dbReference type="SAM" id="Phobius"/>
    </source>
</evidence>
<dbReference type="RefSeq" id="WP_130650964.1">
    <property type="nucleotide sequence ID" value="NZ_BMHA01000002.1"/>
</dbReference>
<keyword evidence="4" id="KW-1185">Reference proteome</keyword>
<reference evidence="3" key="2">
    <citation type="submission" date="2020-09" db="EMBL/GenBank/DDBJ databases">
        <authorList>
            <person name="Sun Q."/>
            <person name="Zhou Y."/>
        </authorList>
    </citation>
    <scope>NUCLEOTIDE SEQUENCE</scope>
    <source>
        <strain evidence="3">CGMCC 1.14988</strain>
    </source>
</reference>
<dbReference type="PANTHER" id="PTHR33121:SF70">
    <property type="entry name" value="SIGNALING PROTEIN YKOW"/>
    <property type="match status" value="1"/>
</dbReference>